<evidence type="ECO:0000313" key="3">
    <source>
        <dbReference type="Proteomes" id="UP001501598"/>
    </source>
</evidence>
<dbReference type="RefSeq" id="WP_425569006.1">
    <property type="nucleotide sequence ID" value="NZ_BAABGT010000033.1"/>
</dbReference>
<dbReference type="SUPFAM" id="SSF46894">
    <property type="entry name" value="C-terminal effector domain of the bipartite response regulators"/>
    <property type="match status" value="1"/>
</dbReference>
<dbReference type="Proteomes" id="UP001501598">
    <property type="component" value="Unassembled WGS sequence"/>
</dbReference>
<protein>
    <recommendedName>
        <fullName evidence="4">HTH luxR-type domain-containing protein</fullName>
    </recommendedName>
</protein>
<evidence type="ECO:0000313" key="2">
    <source>
        <dbReference type="EMBL" id="GAA4546846.1"/>
    </source>
</evidence>
<comment type="caution">
    <text evidence="2">The sequence shown here is derived from an EMBL/GenBank/DDBJ whole genome shotgun (WGS) entry which is preliminary data.</text>
</comment>
<reference evidence="3" key="1">
    <citation type="journal article" date="2019" name="Int. J. Syst. Evol. Microbiol.">
        <title>The Global Catalogue of Microorganisms (GCM) 10K type strain sequencing project: providing services to taxonomists for standard genome sequencing and annotation.</title>
        <authorList>
            <consortium name="The Broad Institute Genomics Platform"/>
            <consortium name="The Broad Institute Genome Sequencing Center for Infectious Disease"/>
            <person name="Wu L."/>
            <person name="Ma J."/>
        </authorList>
    </citation>
    <scope>NUCLEOTIDE SEQUENCE [LARGE SCALE GENOMIC DNA]</scope>
    <source>
        <strain evidence="3">JCM 17906</strain>
    </source>
</reference>
<dbReference type="InterPro" id="IPR016032">
    <property type="entry name" value="Sig_transdc_resp-reg_C-effctor"/>
</dbReference>
<evidence type="ECO:0000256" key="1">
    <source>
        <dbReference type="SAM" id="MobiDB-lite"/>
    </source>
</evidence>
<keyword evidence="3" id="KW-1185">Reference proteome</keyword>
<proteinExistence type="predicted"/>
<dbReference type="InterPro" id="IPR036388">
    <property type="entry name" value="WH-like_DNA-bd_sf"/>
</dbReference>
<sequence>MDVAGAGVLGDQQRGADLPERDGIEAGRPAADGIVGVAQLVAAVLAEQTVKSHVSRTFTELGLRDRAQARVPAYEPGPVRPGS</sequence>
<feature type="region of interest" description="Disordered" evidence="1">
    <location>
        <begin position="1"/>
        <end position="27"/>
    </location>
</feature>
<gene>
    <name evidence="2" type="ORF">GCM10023175_29930</name>
</gene>
<dbReference type="Gene3D" id="1.10.10.10">
    <property type="entry name" value="Winged helix-like DNA-binding domain superfamily/Winged helix DNA-binding domain"/>
    <property type="match status" value="1"/>
</dbReference>
<name>A0ABP8RS39_9PSEU</name>
<accession>A0ABP8RS39</accession>
<dbReference type="EMBL" id="BAABGT010000033">
    <property type="protein sequence ID" value="GAA4546846.1"/>
    <property type="molecule type" value="Genomic_DNA"/>
</dbReference>
<organism evidence="2 3">
    <name type="scientific">Pseudonocardia xishanensis</name>
    <dbReference type="NCBI Taxonomy" id="630995"/>
    <lineage>
        <taxon>Bacteria</taxon>
        <taxon>Bacillati</taxon>
        <taxon>Actinomycetota</taxon>
        <taxon>Actinomycetes</taxon>
        <taxon>Pseudonocardiales</taxon>
        <taxon>Pseudonocardiaceae</taxon>
        <taxon>Pseudonocardia</taxon>
    </lineage>
</organism>
<evidence type="ECO:0008006" key="4">
    <source>
        <dbReference type="Google" id="ProtNLM"/>
    </source>
</evidence>